<protein>
    <submittedName>
        <fullName evidence="2">Uncharacterized protein</fullName>
    </submittedName>
</protein>
<feature type="region of interest" description="Disordered" evidence="1">
    <location>
        <begin position="1"/>
        <end position="22"/>
    </location>
</feature>
<accession>A0A2P9HGN2</accession>
<evidence type="ECO:0000256" key="1">
    <source>
        <dbReference type="SAM" id="MobiDB-lite"/>
    </source>
</evidence>
<name>A0A2P9HGN2_9HYPH</name>
<dbReference type="AlphaFoldDB" id="A0A2P9HGN2"/>
<gene>
    <name evidence="2" type="ORF">OHAE_3207</name>
</gene>
<dbReference type="Proteomes" id="UP000246073">
    <property type="component" value="Unassembled WGS sequence"/>
</dbReference>
<proteinExistence type="predicted"/>
<evidence type="ECO:0000313" key="3">
    <source>
        <dbReference type="Proteomes" id="UP000246073"/>
    </source>
</evidence>
<evidence type="ECO:0000313" key="2">
    <source>
        <dbReference type="EMBL" id="SPL63275.1"/>
    </source>
</evidence>
<organism evidence="2 3">
    <name type="scientific">Ochrobactrum soli</name>
    <dbReference type="NCBI Taxonomy" id="2448455"/>
    <lineage>
        <taxon>Bacteria</taxon>
        <taxon>Pseudomonadati</taxon>
        <taxon>Pseudomonadota</taxon>
        <taxon>Alphaproteobacteria</taxon>
        <taxon>Hyphomicrobiales</taxon>
        <taxon>Brucellaceae</taxon>
        <taxon>Brucella/Ochrobactrum group</taxon>
        <taxon>Ochrobactrum</taxon>
    </lineage>
</organism>
<sequence length="99" mass="10977">MVFPKPHWAAAQNRSSEPLWANERIKKVDRDEDGDQSASDIFDQHVTPSKLFADAQITKEQTEKADADCQDGDVHNVVPLRGSLLVKAFARQGLCDVTA</sequence>
<reference evidence="3" key="1">
    <citation type="submission" date="2017-12" db="EMBL/GenBank/DDBJ databases">
        <authorList>
            <person name="Diaz M."/>
        </authorList>
    </citation>
    <scope>NUCLEOTIDE SEQUENCE [LARGE SCALE GENOMIC DNA]</scope>
    <source>
        <strain evidence="3">FI11154</strain>
    </source>
</reference>
<dbReference type="EMBL" id="OOFM01000004">
    <property type="protein sequence ID" value="SPL63275.1"/>
    <property type="molecule type" value="Genomic_DNA"/>
</dbReference>